<sequence>FPDEKYDDEHAKDTKERNDNFIIPWSHHTTPLQRKEQARDHAYKNGSAEPIGFVWWVGRYEEDEGGDRDGTEREVDIKTPPPTSLIEATPQALPNEPNRRGRCSSFVICARIVRIETRPPDAPTPWMARPNMRTVMEGATPQMSDPISKRMMQM</sequence>
<accession>A0ACA9R0U8</accession>
<proteinExistence type="predicted"/>
<evidence type="ECO:0000313" key="2">
    <source>
        <dbReference type="Proteomes" id="UP000789525"/>
    </source>
</evidence>
<gene>
    <name evidence="1" type="ORF">ACOLOM_LOCUS13868</name>
</gene>
<protein>
    <submittedName>
        <fullName evidence="1">16990_t:CDS:1</fullName>
    </submittedName>
</protein>
<evidence type="ECO:0000313" key="1">
    <source>
        <dbReference type="EMBL" id="CAG8772257.1"/>
    </source>
</evidence>
<dbReference type="EMBL" id="CAJVPT010065690">
    <property type="protein sequence ID" value="CAG8772257.1"/>
    <property type="molecule type" value="Genomic_DNA"/>
</dbReference>
<feature type="non-terminal residue" evidence="1">
    <location>
        <position position="1"/>
    </location>
</feature>
<keyword evidence="2" id="KW-1185">Reference proteome</keyword>
<name>A0ACA9R0U8_9GLOM</name>
<feature type="non-terminal residue" evidence="1">
    <location>
        <position position="154"/>
    </location>
</feature>
<dbReference type="Proteomes" id="UP000789525">
    <property type="component" value="Unassembled WGS sequence"/>
</dbReference>
<organism evidence="1 2">
    <name type="scientific">Acaulospora colombiana</name>
    <dbReference type="NCBI Taxonomy" id="27376"/>
    <lineage>
        <taxon>Eukaryota</taxon>
        <taxon>Fungi</taxon>
        <taxon>Fungi incertae sedis</taxon>
        <taxon>Mucoromycota</taxon>
        <taxon>Glomeromycotina</taxon>
        <taxon>Glomeromycetes</taxon>
        <taxon>Diversisporales</taxon>
        <taxon>Acaulosporaceae</taxon>
        <taxon>Acaulospora</taxon>
    </lineage>
</organism>
<reference evidence="1" key="1">
    <citation type="submission" date="2021-06" db="EMBL/GenBank/DDBJ databases">
        <authorList>
            <person name="Kallberg Y."/>
            <person name="Tangrot J."/>
            <person name="Rosling A."/>
        </authorList>
    </citation>
    <scope>NUCLEOTIDE SEQUENCE</scope>
    <source>
        <strain evidence="1">CL356</strain>
    </source>
</reference>
<comment type="caution">
    <text evidence="1">The sequence shown here is derived from an EMBL/GenBank/DDBJ whole genome shotgun (WGS) entry which is preliminary data.</text>
</comment>